<evidence type="ECO:0000256" key="1">
    <source>
        <dbReference type="SAM" id="MobiDB-lite"/>
    </source>
</evidence>
<accession>A0A6C0JKB9</accession>
<reference evidence="2" key="1">
    <citation type="journal article" date="2020" name="Nature">
        <title>Giant virus diversity and host interactions through global metagenomics.</title>
        <authorList>
            <person name="Schulz F."/>
            <person name="Roux S."/>
            <person name="Paez-Espino D."/>
            <person name="Jungbluth S."/>
            <person name="Walsh D.A."/>
            <person name="Denef V.J."/>
            <person name="McMahon K.D."/>
            <person name="Konstantinidis K.T."/>
            <person name="Eloe-Fadrosh E.A."/>
            <person name="Kyrpides N.C."/>
            <person name="Woyke T."/>
        </authorList>
    </citation>
    <scope>NUCLEOTIDE SEQUENCE</scope>
    <source>
        <strain evidence="2">GVMAG-M-3300027708-5</strain>
    </source>
</reference>
<feature type="region of interest" description="Disordered" evidence="1">
    <location>
        <begin position="1"/>
        <end position="78"/>
    </location>
</feature>
<evidence type="ECO:0000313" key="2">
    <source>
        <dbReference type="EMBL" id="QHU04917.1"/>
    </source>
</evidence>
<protein>
    <submittedName>
        <fullName evidence="2">Uncharacterized protein</fullName>
    </submittedName>
</protein>
<name>A0A6C0JKB9_9ZZZZ</name>
<feature type="compositionally biased region" description="Acidic residues" evidence="1">
    <location>
        <begin position="24"/>
        <end position="76"/>
    </location>
</feature>
<proteinExistence type="predicted"/>
<organism evidence="2">
    <name type="scientific">viral metagenome</name>
    <dbReference type="NCBI Taxonomy" id="1070528"/>
    <lineage>
        <taxon>unclassified sequences</taxon>
        <taxon>metagenomes</taxon>
        <taxon>organismal metagenomes</taxon>
    </lineage>
</organism>
<dbReference type="EMBL" id="MN740405">
    <property type="protein sequence ID" value="QHU04917.1"/>
    <property type="molecule type" value="Genomic_DNA"/>
</dbReference>
<dbReference type="AlphaFoldDB" id="A0A6C0JKB9"/>
<sequence length="130" mass="14896">MMGNSQKKNSRSKQPKPVDPVPEKEEEPVTNDEVLEETETNDEVLEETETNDEVLEETQTNDEVLEETETNDEEQEIQSAQENPLLAIEVKDKSTSFQLLIAFINLAFSRGAYTREEVEKIIECINMFTV</sequence>